<feature type="compositionally biased region" description="Pro residues" evidence="1">
    <location>
        <begin position="419"/>
        <end position="440"/>
    </location>
</feature>
<feature type="compositionally biased region" description="Pro residues" evidence="1">
    <location>
        <begin position="545"/>
        <end position="580"/>
    </location>
</feature>
<reference evidence="3" key="1">
    <citation type="submission" date="2016-10" db="EMBL/GenBank/DDBJ databases">
        <authorList>
            <person name="Varghese N."/>
        </authorList>
    </citation>
    <scope>NUCLEOTIDE SEQUENCE [LARGE SCALE GENOMIC DNA]</scope>
    <source>
        <strain evidence="3">DSM 45096 / BCRC 16803 / CGMCC 4.1857 / CIP 109030 / JCM 12277 / KCTC 19219 / NBRC 100920 / 33214</strain>
    </source>
</reference>
<organism evidence="2 3">
    <name type="scientific">Streptacidiphilus jiangxiensis</name>
    <dbReference type="NCBI Taxonomy" id="235985"/>
    <lineage>
        <taxon>Bacteria</taxon>
        <taxon>Bacillati</taxon>
        <taxon>Actinomycetota</taxon>
        <taxon>Actinomycetes</taxon>
        <taxon>Kitasatosporales</taxon>
        <taxon>Streptomycetaceae</taxon>
        <taxon>Streptacidiphilus</taxon>
    </lineage>
</organism>
<feature type="compositionally biased region" description="Gly residues" evidence="1">
    <location>
        <begin position="305"/>
        <end position="315"/>
    </location>
</feature>
<feature type="compositionally biased region" description="Pro residues" evidence="1">
    <location>
        <begin position="205"/>
        <end position="223"/>
    </location>
</feature>
<evidence type="ECO:0000313" key="2">
    <source>
        <dbReference type="EMBL" id="SEK24635.1"/>
    </source>
</evidence>
<dbReference type="RefSeq" id="WP_042442118.1">
    <property type="nucleotide sequence ID" value="NZ_BBPN01000002.1"/>
</dbReference>
<feature type="region of interest" description="Disordered" evidence="1">
    <location>
        <begin position="720"/>
        <end position="740"/>
    </location>
</feature>
<accession>A0A1H7FMR2</accession>
<evidence type="ECO:0000256" key="1">
    <source>
        <dbReference type="SAM" id="MobiDB-lite"/>
    </source>
</evidence>
<dbReference type="AlphaFoldDB" id="A0A1H7FMR2"/>
<dbReference type="InterPro" id="IPR025851">
    <property type="entry name" value="SUKH-4"/>
</dbReference>
<feature type="compositionally biased region" description="Low complexity" evidence="1">
    <location>
        <begin position="528"/>
        <end position="541"/>
    </location>
</feature>
<dbReference type="STRING" id="235985.SAMN05414137_101228"/>
<feature type="compositionally biased region" description="Low complexity" evidence="1">
    <location>
        <begin position="404"/>
        <end position="415"/>
    </location>
</feature>
<dbReference type="eggNOG" id="ENOG5033R8I">
    <property type="taxonomic scope" value="Bacteria"/>
</dbReference>
<dbReference type="Pfam" id="PF14440">
    <property type="entry name" value="XOO_2897-deam"/>
    <property type="match status" value="1"/>
</dbReference>
<proteinExistence type="predicted"/>
<gene>
    <name evidence="2" type="ORF">SAMN05414137_101228</name>
</gene>
<dbReference type="Proteomes" id="UP000183015">
    <property type="component" value="Unassembled WGS sequence"/>
</dbReference>
<dbReference type="SUPFAM" id="SSF101447">
    <property type="entry name" value="Formin homology 2 domain (FH2 domain)"/>
    <property type="match status" value="1"/>
</dbReference>
<dbReference type="OrthoDB" id="4334423at2"/>
<feature type="compositionally biased region" description="Low complexity" evidence="1">
    <location>
        <begin position="731"/>
        <end position="740"/>
    </location>
</feature>
<evidence type="ECO:0000313" key="3">
    <source>
        <dbReference type="Proteomes" id="UP000183015"/>
    </source>
</evidence>
<feature type="compositionally biased region" description="Low complexity" evidence="1">
    <location>
        <begin position="289"/>
        <end position="304"/>
    </location>
</feature>
<dbReference type="InterPro" id="IPR032722">
    <property type="entry name" value="Deaminase_XOO_2897"/>
</dbReference>
<keyword evidence="3" id="KW-1185">Reference proteome</keyword>
<protein>
    <submittedName>
        <fullName evidence="2">Xanthomonas XOO_2897-like deaminase</fullName>
    </submittedName>
</protein>
<name>A0A1H7FMR2_STRJI</name>
<feature type="compositionally biased region" description="Pro residues" evidence="1">
    <location>
        <begin position="588"/>
        <end position="600"/>
    </location>
</feature>
<feature type="region of interest" description="Disordered" evidence="1">
    <location>
        <begin position="133"/>
        <end position="164"/>
    </location>
</feature>
<feature type="region of interest" description="Disordered" evidence="1">
    <location>
        <begin position="203"/>
        <end position="261"/>
    </location>
</feature>
<feature type="compositionally biased region" description="Pro residues" evidence="1">
    <location>
        <begin position="138"/>
        <end position="164"/>
    </location>
</feature>
<feature type="compositionally biased region" description="Pro residues" evidence="1">
    <location>
        <begin position="349"/>
        <end position="384"/>
    </location>
</feature>
<feature type="compositionally biased region" description="Pro residues" evidence="1">
    <location>
        <begin position="447"/>
        <end position="510"/>
    </location>
</feature>
<feature type="region of interest" description="Disordered" evidence="1">
    <location>
        <begin position="345"/>
        <end position="605"/>
    </location>
</feature>
<dbReference type="EMBL" id="FOAZ01000001">
    <property type="protein sequence ID" value="SEK24635.1"/>
    <property type="molecule type" value="Genomic_DNA"/>
</dbReference>
<feature type="region of interest" description="Disordered" evidence="1">
    <location>
        <begin position="284"/>
        <end position="315"/>
    </location>
</feature>
<sequence length="934" mass="92561">MVTYAEAQQRAEEWINDGVPAWLRREVRVREFDLGFVAWAVDRTDGPSSDGGAARMVIARDTGAVTLWPALPINDVVRRYEEVYGRPAGATPQAPTSAAAERDLVEATSFLLSPPQWLEEAAAKARAEEAASLQVAPPVRPGPPGDVPTMLAPPPAAPVPAPVPAQVPAQAGAGNGAVAGESAAAGSGADVSVGASVGGNAVAAPPAPAPAPAPAAPPAPPDAPQSDPSPWAGGPGPQEFGASRIPGAPNDPFAEQAPPAAAAGAAAASGYGYPQGPVAPPAGAGGYGYPQSGQGPGAPVAGTPDGAGSGSGGYGFPQQGAAAGSYGFPPAAGAAAPIGMPNGPVGGPGVPPPPPGMPVGGPGVPPPPPGMPLGGPGVPPPPPGAVGGSQAEGLDYAPTMFASPGALPKAPAAPQGGPGLPPPPPPGPLGGPAVPPPPPGASLGGPGVPPPPPGMPLGGPGVPPPPPGAPLGGPGVPPPPPGAPLGGPGVPPPPPGMPVGGPGLPPPPPGAVGGPQAEGLDYAPTMFASPGALPKAPAAPQGGPGLPPPPPPGPLGGSALPPPPPGMPVGGPGMPPPPPGASLGGPSGPVPAQGPAPVSAPAPGTGVPTVGPGYMAVLRYRGPDGSEQQVIQRSALGLPHPEWQILQEVRRLNVPPEQVLELHTELECCDLPAGYCARMVKEAWPNVRITHTAPYGREAGARRRGVDHLLEHLRELHTHAAGPAPIPSSRAPLASAQPAPVPQPQALAQELQAAFGDQNLFRFDPQAVSRAGVPQEVQSTLTWAGLPREFGPFFWAQAQPGQPIPTLAELAAERGLTAGPDAGTYLVVGNDYGRQLCVQYGTNAIVAVDLGTAGQPAGPEGTQPRFVNTGLPQFVRCLAVLGRLWRFRFGLTQEQAGRWTTDFQNEVNAIDPAALASPENWWAVVLEQFWDGLL</sequence>
<dbReference type="Pfam" id="PF14435">
    <property type="entry name" value="SUKH-4"/>
    <property type="match status" value="1"/>
</dbReference>